<organism evidence="1">
    <name type="scientific">marine metagenome</name>
    <dbReference type="NCBI Taxonomy" id="408172"/>
    <lineage>
        <taxon>unclassified sequences</taxon>
        <taxon>metagenomes</taxon>
        <taxon>ecological metagenomes</taxon>
    </lineage>
</organism>
<name>A0A381X0G2_9ZZZZ</name>
<reference evidence="1" key="1">
    <citation type="submission" date="2018-05" db="EMBL/GenBank/DDBJ databases">
        <authorList>
            <person name="Lanie J.A."/>
            <person name="Ng W.-L."/>
            <person name="Kazmierczak K.M."/>
            <person name="Andrzejewski T.M."/>
            <person name="Davidsen T.M."/>
            <person name="Wayne K.J."/>
            <person name="Tettelin H."/>
            <person name="Glass J.I."/>
            <person name="Rusch D."/>
            <person name="Podicherti R."/>
            <person name="Tsui H.-C.T."/>
            <person name="Winkler M.E."/>
        </authorList>
    </citation>
    <scope>NUCLEOTIDE SEQUENCE</scope>
</reference>
<evidence type="ECO:0008006" key="2">
    <source>
        <dbReference type="Google" id="ProtNLM"/>
    </source>
</evidence>
<gene>
    <name evidence="1" type="ORF">METZ01_LOCUS111130</name>
</gene>
<dbReference type="EMBL" id="UINC01013498">
    <property type="protein sequence ID" value="SVA58276.1"/>
    <property type="molecule type" value="Genomic_DNA"/>
</dbReference>
<dbReference type="Gene3D" id="2.60.120.620">
    <property type="entry name" value="q2cbj1_9rhob like domain"/>
    <property type="match status" value="1"/>
</dbReference>
<feature type="non-terminal residue" evidence="1">
    <location>
        <position position="1"/>
    </location>
</feature>
<sequence length="143" mass="16485">WNILLLNEPELFKIYKIILKGVKEFAKFIGLNEPVTYLGCWATLTRKGRQVFPHTHNFHMVGHVAINAEPSTTTYSWKDVDNNEYHVPIKNLNGQVQVTKSVNHHSSIWEKDESRVTIAFDVIGQKHVEDPRPLPPCFPILLE</sequence>
<proteinExistence type="predicted"/>
<protein>
    <recommendedName>
        <fullName evidence="2">Aspartyl/asparaginy/proline hydroxylase domain-containing protein</fullName>
    </recommendedName>
</protein>
<evidence type="ECO:0000313" key="1">
    <source>
        <dbReference type="EMBL" id="SVA58276.1"/>
    </source>
</evidence>
<accession>A0A381X0G2</accession>
<dbReference type="AlphaFoldDB" id="A0A381X0G2"/>